<dbReference type="Proteomes" id="UP000016587">
    <property type="component" value="Chromosome"/>
</dbReference>
<proteinExistence type="predicted"/>
<dbReference type="STRING" id="1121448.DGI_2911"/>
<keyword evidence="2" id="KW-1185">Reference proteome</keyword>
<dbReference type="EMBL" id="CP006585">
    <property type="protein sequence ID" value="AGW14637.1"/>
    <property type="molecule type" value="Genomic_DNA"/>
</dbReference>
<dbReference type="AlphaFoldDB" id="T2GFG6"/>
<sequence length="73" mass="7651">MQQDPIAELYAVAAALQFLEDSFGCHGEGGRAVRAEGAAYVTGLMGRRVDDIATLLAAAPGPDEVAGLREFSR</sequence>
<name>T2GFG6_MEGG1</name>
<dbReference type="KEGG" id="dgg:DGI_2911"/>
<reference evidence="2" key="2">
    <citation type="submission" date="2013-07" db="EMBL/GenBank/DDBJ databases">
        <authorList>
            <person name="Morais-Silva F.O."/>
            <person name="Rezende A.M."/>
            <person name="Pimentel C."/>
            <person name="Resende D.M."/>
            <person name="Santos C.I."/>
            <person name="Clemente C."/>
            <person name="de Oliveira L.M."/>
            <person name="da Silva S.M."/>
            <person name="Costa D.A."/>
            <person name="Varela-Raposo A."/>
            <person name="Horacio E.C.A."/>
            <person name="Matos M."/>
            <person name="Flores O."/>
            <person name="Ruiz J.C."/>
            <person name="Rodrigues-Pousada C."/>
        </authorList>
    </citation>
    <scope>NUCLEOTIDE SEQUENCE [LARGE SCALE GENOMIC DNA]</scope>
    <source>
        <strain evidence="2">ATCC 19364 / DSM 1382 / NCIMB 9332 / VKM B-1759</strain>
    </source>
</reference>
<dbReference type="PATRIC" id="fig|1121448.10.peg.2875"/>
<evidence type="ECO:0000313" key="2">
    <source>
        <dbReference type="Proteomes" id="UP000016587"/>
    </source>
</evidence>
<protein>
    <submittedName>
        <fullName evidence="1">Uncharacterized protein</fullName>
    </submittedName>
</protein>
<evidence type="ECO:0000313" key="1">
    <source>
        <dbReference type="EMBL" id="AGW14637.1"/>
    </source>
</evidence>
<dbReference type="eggNOG" id="ENOG5032Q6E">
    <property type="taxonomic scope" value="Bacteria"/>
</dbReference>
<dbReference type="HOGENOM" id="CLU_2698614_0_0_7"/>
<organism evidence="1 2">
    <name type="scientific">Megalodesulfovibrio gigas (strain ATCC 19364 / DSM 1382 / NCIMB 9332 / VKM B-1759)</name>
    <name type="common">Desulfovibrio gigas</name>
    <dbReference type="NCBI Taxonomy" id="1121448"/>
    <lineage>
        <taxon>Bacteria</taxon>
        <taxon>Pseudomonadati</taxon>
        <taxon>Thermodesulfobacteriota</taxon>
        <taxon>Desulfovibrionia</taxon>
        <taxon>Desulfovibrionales</taxon>
        <taxon>Desulfovibrionaceae</taxon>
        <taxon>Megalodesulfovibrio</taxon>
    </lineage>
</organism>
<gene>
    <name evidence="1" type="ORF">DGI_2911</name>
</gene>
<reference evidence="1 2" key="1">
    <citation type="journal article" date="2013" name="J. Bacteriol.">
        <title>Roles of HynAB and Ech, the only two hydrogenases found in the model sulfate reducer Desulfovibrio gigas.</title>
        <authorList>
            <person name="Morais-Silva F.O."/>
            <person name="Santos C.I."/>
            <person name="Rodrigues R."/>
            <person name="Pereira I.A."/>
            <person name="Rodrigues-Pousada C."/>
        </authorList>
    </citation>
    <scope>NUCLEOTIDE SEQUENCE [LARGE SCALE GENOMIC DNA]</scope>
    <source>
        <strain evidence="2">ATCC 19364 / DSM 1382 / NCIMB 9332 / VKM B-1759</strain>
    </source>
</reference>
<accession>T2GFG6</accession>